<keyword evidence="8" id="KW-0442">Lipid degradation</keyword>
<dbReference type="eggNOG" id="COG5380">
    <property type="taxonomic scope" value="Bacteria"/>
</dbReference>
<reference evidence="17 18" key="1">
    <citation type="journal article" date="2012" name="Science">
        <title>Ecological populations of bacteria act as socially cohesive units of antibiotic production and resistance.</title>
        <authorList>
            <person name="Cordero O.X."/>
            <person name="Wildschutte H."/>
            <person name="Kirkup B."/>
            <person name="Proehl S."/>
            <person name="Ngo L."/>
            <person name="Hussain F."/>
            <person name="Le Roux F."/>
            <person name="Mincer T."/>
            <person name="Polz M.F."/>
        </authorList>
    </citation>
    <scope>NUCLEOTIDE SEQUENCE [LARGE SCALE GENOMIC DNA]</scope>
    <source>
        <strain evidence="17 18">1S-45</strain>
    </source>
</reference>
<evidence type="ECO:0000256" key="13">
    <source>
        <dbReference type="ARBA" id="ARBA00030948"/>
    </source>
</evidence>
<feature type="region of interest" description="Disordered" evidence="16">
    <location>
        <begin position="31"/>
        <end position="66"/>
    </location>
</feature>
<evidence type="ECO:0000256" key="4">
    <source>
        <dbReference type="ARBA" id="ARBA00019692"/>
    </source>
</evidence>
<proteinExistence type="inferred from homology"/>
<evidence type="ECO:0000256" key="14">
    <source>
        <dbReference type="ARBA" id="ARBA00031542"/>
    </source>
</evidence>
<dbReference type="RefSeq" id="WP_017026052.1">
    <property type="nucleotide sequence ID" value="NZ_AJYK02000079.1"/>
</dbReference>
<name>A0A1E5E1N6_9VIBR</name>
<comment type="subcellular location">
    <subcellularLocation>
        <location evidence="2">Cell inner membrane</location>
        <topology evidence="2">Single-pass membrane protein</topology>
        <orientation evidence="2">Periplasmic side</orientation>
    </subcellularLocation>
</comment>
<dbReference type="EMBL" id="AJYK02000079">
    <property type="protein sequence ID" value="OEF24242.1"/>
    <property type="molecule type" value="Genomic_DNA"/>
</dbReference>
<dbReference type="STRING" id="1188252.A1QC_10520"/>
<evidence type="ECO:0000256" key="2">
    <source>
        <dbReference type="ARBA" id="ARBA00004383"/>
    </source>
</evidence>
<evidence type="ECO:0000256" key="7">
    <source>
        <dbReference type="ARBA" id="ARBA00022692"/>
    </source>
</evidence>
<dbReference type="Proteomes" id="UP000094070">
    <property type="component" value="Unassembled WGS sequence"/>
</dbReference>
<dbReference type="AlphaFoldDB" id="A0A1E5E1N6"/>
<evidence type="ECO:0000256" key="10">
    <source>
        <dbReference type="ARBA" id="ARBA00023098"/>
    </source>
</evidence>
<evidence type="ECO:0000256" key="9">
    <source>
        <dbReference type="ARBA" id="ARBA00022989"/>
    </source>
</evidence>
<dbReference type="SUPFAM" id="SSF158855">
    <property type="entry name" value="Lipase chaperone-like"/>
    <property type="match status" value="1"/>
</dbReference>
<keyword evidence="11" id="KW-0472">Membrane</keyword>
<keyword evidence="9" id="KW-1133">Transmembrane helix</keyword>
<evidence type="ECO:0000256" key="8">
    <source>
        <dbReference type="ARBA" id="ARBA00022963"/>
    </source>
</evidence>
<comment type="function">
    <text evidence="1">May be involved in the folding of the extracellular lipase during its passage through the periplasm.</text>
</comment>
<keyword evidence="7" id="KW-0812">Transmembrane</keyword>
<keyword evidence="18" id="KW-1185">Reference proteome</keyword>
<dbReference type="GO" id="GO:0016042">
    <property type="term" value="P:lipid catabolic process"/>
    <property type="evidence" value="ECO:0007669"/>
    <property type="project" value="UniProtKB-KW"/>
</dbReference>
<evidence type="ECO:0000256" key="6">
    <source>
        <dbReference type="ARBA" id="ARBA00022519"/>
    </source>
</evidence>
<organism evidence="17 18">
    <name type="scientific">Vibrio rumoiensis 1S-45</name>
    <dbReference type="NCBI Taxonomy" id="1188252"/>
    <lineage>
        <taxon>Bacteria</taxon>
        <taxon>Pseudomonadati</taxon>
        <taxon>Pseudomonadota</taxon>
        <taxon>Gammaproteobacteria</taxon>
        <taxon>Vibrionales</taxon>
        <taxon>Vibrionaceae</taxon>
        <taxon>Vibrio</taxon>
    </lineage>
</organism>
<keyword evidence="5" id="KW-1003">Cell membrane</keyword>
<dbReference type="GO" id="GO:0005886">
    <property type="term" value="C:plasma membrane"/>
    <property type="evidence" value="ECO:0007669"/>
    <property type="project" value="UniProtKB-SubCell"/>
</dbReference>
<protein>
    <recommendedName>
        <fullName evidence="4">Lipase chaperone</fullName>
    </recommendedName>
    <alternativeName>
        <fullName evidence="15">Lipase foldase</fullName>
    </alternativeName>
    <alternativeName>
        <fullName evidence="13">Lipase helper protein</fullName>
    </alternativeName>
    <alternativeName>
        <fullName evidence="14">Lipase modulator</fullName>
    </alternativeName>
</protein>
<evidence type="ECO:0000313" key="17">
    <source>
        <dbReference type="EMBL" id="OEF24242.1"/>
    </source>
</evidence>
<evidence type="ECO:0000256" key="15">
    <source>
        <dbReference type="ARBA" id="ARBA00033028"/>
    </source>
</evidence>
<dbReference type="GO" id="GO:0006457">
    <property type="term" value="P:protein folding"/>
    <property type="evidence" value="ECO:0007669"/>
    <property type="project" value="InterPro"/>
</dbReference>
<gene>
    <name evidence="17" type="ORF">A1QC_10520</name>
</gene>
<keyword evidence="10" id="KW-0443">Lipid metabolism</keyword>
<comment type="similarity">
    <text evidence="3">Belongs to the lipase chaperone family.</text>
</comment>
<dbReference type="GO" id="GO:0051082">
    <property type="term" value="F:unfolded protein binding"/>
    <property type="evidence" value="ECO:0007669"/>
    <property type="project" value="InterPro"/>
</dbReference>
<dbReference type="Pfam" id="PF03280">
    <property type="entry name" value="Lipase_chap"/>
    <property type="match status" value="1"/>
</dbReference>
<accession>A0A1E5E1N6</accession>
<evidence type="ECO:0000256" key="11">
    <source>
        <dbReference type="ARBA" id="ARBA00023136"/>
    </source>
</evidence>
<dbReference type="InterPro" id="IPR004961">
    <property type="entry name" value="Lipase_chaperone"/>
</dbReference>
<evidence type="ECO:0000256" key="3">
    <source>
        <dbReference type="ARBA" id="ARBA00010358"/>
    </source>
</evidence>
<keyword evidence="6" id="KW-0997">Cell inner membrane</keyword>
<sequence length="318" mass="36626">MPFNLSRAIPAVAFISLVSLMIWQWPSDRSQSNVENAHRPNGPMHATPVMKTDNTSSKAMSEPTIKPDIQPLTNNDLLLSLALRWQLDDVIYAFQQNQQSIEQQLTALADQLQLSKLATQALFNLFYRYQDYTKALANLKLDSPDITVDIPHETAIEFIDSAHQLQFTYFDQVEIDAFFGQSNQYDQQALERLAIRQDPTLTETQRQSLISNQIQQLSPEDRQVLAPTVQADQIMKYIEGETQQLDRLDSDALARVQTLKIEIQQWQKKVGDYLELKMKLESGVVAQDEIDRYVDEHFTLNEKRRLTVYVQNPQLLTQ</sequence>
<evidence type="ECO:0000313" key="18">
    <source>
        <dbReference type="Proteomes" id="UP000094070"/>
    </source>
</evidence>
<evidence type="ECO:0000256" key="5">
    <source>
        <dbReference type="ARBA" id="ARBA00022475"/>
    </source>
</evidence>
<evidence type="ECO:0000256" key="1">
    <source>
        <dbReference type="ARBA" id="ARBA00003280"/>
    </source>
</evidence>
<dbReference type="OrthoDB" id="6261068at2"/>
<comment type="caution">
    <text evidence="17">The sequence shown here is derived from an EMBL/GenBank/DDBJ whole genome shotgun (WGS) entry which is preliminary data.</text>
</comment>
<keyword evidence="12" id="KW-0143">Chaperone</keyword>
<evidence type="ECO:0000256" key="16">
    <source>
        <dbReference type="SAM" id="MobiDB-lite"/>
    </source>
</evidence>
<evidence type="ECO:0000256" key="12">
    <source>
        <dbReference type="ARBA" id="ARBA00023186"/>
    </source>
</evidence>